<keyword evidence="7" id="KW-0812">Transmembrane</keyword>
<evidence type="ECO:0000256" key="5">
    <source>
        <dbReference type="ARBA" id="ARBA00023002"/>
    </source>
</evidence>
<dbReference type="Gene3D" id="1.20.120.310">
    <property type="entry name" value="ERV/ALR sulfhydryl oxidase domain"/>
    <property type="match status" value="1"/>
</dbReference>
<comment type="catalytic activity">
    <reaction evidence="7">
        <text>2 R'C(R)SH + O2 = R'C(R)S-S(R)CR' + H2O2</text>
        <dbReference type="Rhea" id="RHEA:17357"/>
        <dbReference type="ChEBI" id="CHEBI:15379"/>
        <dbReference type="ChEBI" id="CHEBI:16240"/>
        <dbReference type="ChEBI" id="CHEBI:16520"/>
        <dbReference type="ChEBI" id="CHEBI:17412"/>
        <dbReference type="EC" id="1.8.3.2"/>
    </reaction>
</comment>
<evidence type="ECO:0000256" key="7">
    <source>
        <dbReference type="RuleBase" id="RU371123"/>
    </source>
</evidence>
<dbReference type="GO" id="GO:0003756">
    <property type="term" value="F:protein disulfide isomerase activity"/>
    <property type="evidence" value="ECO:0007669"/>
    <property type="project" value="TreeGrafter"/>
</dbReference>
<protein>
    <recommendedName>
        <fullName evidence="7">Sulfhydryl oxidase</fullName>
        <ecNumber evidence="7">1.8.3.2</ecNumber>
    </recommendedName>
</protein>
<dbReference type="EMBL" id="JAVXUP010000617">
    <property type="protein sequence ID" value="KAK3024113.1"/>
    <property type="molecule type" value="Genomic_DNA"/>
</dbReference>
<gene>
    <name evidence="9" type="ORF">RJ639_043572</name>
</gene>
<dbReference type="Pfam" id="PF04777">
    <property type="entry name" value="Evr1_Alr"/>
    <property type="match status" value="1"/>
</dbReference>
<keyword evidence="3" id="KW-0732">Signal</keyword>
<sequence>MAYIITSSYSLDDEKYENEHLLQSDLSDPGQIVRAVYDVEEATSTAFDIILEHKVMQMINSDTRASLIKFLQLMVAHHPSRRCRKGTADILVNFDDSYPSDILSANKKELAIGSGKSGLQNFQICGKEVPRGYWALSSDSLTIKILLCSVSSPFSKSRDFVLWLWSAHNKVNERLMKEEAALGTGDPKFPKIIWPSKQLCPSCHLTQSRKNGGDSQSDWDHDEVFKFLASYYGKMLVTLSKDKELLEDGGDDKTPAEDLGTSTNPLVVPLGAALAIAVASCAFGALACYWRSQQKNRNHLDHLLDPCFHFHSAVAKSSAGVP</sequence>
<keyword evidence="7" id="KW-1133">Transmembrane helix</keyword>
<comment type="cofactor">
    <cofactor evidence="1 7">
        <name>FAD</name>
        <dbReference type="ChEBI" id="CHEBI:57692"/>
    </cofactor>
</comment>
<keyword evidence="6" id="KW-1015">Disulfide bond</keyword>
<keyword evidence="2 7" id="KW-0285">Flavoprotein</keyword>
<evidence type="ECO:0000256" key="3">
    <source>
        <dbReference type="ARBA" id="ARBA00022729"/>
    </source>
</evidence>
<keyword evidence="10" id="KW-1185">Reference proteome</keyword>
<dbReference type="InterPro" id="IPR039798">
    <property type="entry name" value="Sulfhydryl_oxidase"/>
</dbReference>
<evidence type="ECO:0000256" key="6">
    <source>
        <dbReference type="ARBA" id="ARBA00023157"/>
    </source>
</evidence>
<name>A0AA88WEE3_9ASTE</name>
<dbReference type="PANTHER" id="PTHR22897">
    <property type="entry name" value="QUIESCIN Q6-RELATED SULFHYDRYL OXIDASE"/>
    <property type="match status" value="1"/>
</dbReference>
<evidence type="ECO:0000313" key="10">
    <source>
        <dbReference type="Proteomes" id="UP001188597"/>
    </source>
</evidence>
<evidence type="ECO:0000256" key="2">
    <source>
        <dbReference type="ARBA" id="ARBA00022630"/>
    </source>
</evidence>
<keyword evidence="5 7" id="KW-0560">Oxidoreductase</keyword>
<dbReference type="AlphaFoldDB" id="A0AA88WEE3"/>
<dbReference type="PANTHER" id="PTHR22897:SF8">
    <property type="entry name" value="SULFHYDRYL OXIDASE"/>
    <property type="match status" value="1"/>
</dbReference>
<dbReference type="InterPro" id="IPR017905">
    <property type="entry name" value="ERV/ALR_sulphydryl_oxidase"/>
</dbReference>
<proteinExistence type="predicted"/>
<dbReference type="GO" id="GO:0000139">
    <property type="term" value="C:Golgi membrane"/>
    <property type="evidence" value="ECO:0007669"/>
    <property type="project" value="TreeGrafter"/>
</dbReference>
<keyword evidence="4 7" id="KW-0274">FAD</keyword>
<dbReference type="InterPro" id="IPR036774">
    <property type="entry name" value="ERV/ALR_sulphydryl_oxid_sf"/>
</dbReference>
<dbReference type="GO" id="GO:0016971">
    <property type="term" value="F:flavin-dependent sulfhydryl oxidase activity"/>
    <property type="evidence" value="ECO:0007669"/>
    <property type="project" value="InterPro"/>
</dbReference>
<feature type="transmembrane region" description="Helical" evidence="7">
    <location>
        <begin position="266"/>
        <end position="290"/>
    </location>
</feature>
<organism evidence="9 10">
    <name type="scientific">Escallonia herrerae</name>
    <dbReference type="NCBI Taxonomy" id="1293975"/>
    <lineage>
        <taxon>Eukaryota</taxon>
        <taxon>Viridiplantae</taxon>
        <taxon>Streptophyta</taxon>
        <taxon>Embryophyta</taxon>
        <taxon>Tracheophyta</taxon>
        <taxon>Spermatophyta</taxon>
        <taxon>Magnoliopsida</taxon>
        <taxon>eudicotyledons</taxon>
        <taxon>Gunneridae</taxon>
        <taxon>Pentapetalae</taxon>
        <taxon>asterids</taxon>
        <taxon>campanulids</taxon>
        <taxon>Escalloniales</taxon>
        <taxon>Escalloniaceae</taxon>
        <taxon>Escallonia</taxon>
    </lineage>
</organism>
<dbReference type="GO" id="GO:0006457">
    <property type="term" value="P:protein folding"/>
    <property type="evidence" value="ECO:0007669"/>
    <property type="project" value="TreeGrafter"/>
</dbReference>
<keyword evidence="7" id="KW-0472">Membrane</keyword>
<dbReference type="PROSITE" id="PS51324">
    <property type="entry name" value="ERV_ALR"/>
    <property type="match status" value="1"/>
</dbReference>
<feature type="domain" description="ERV/ALR sulfhydryl oxidase" evidence="8">
    <location>
        <begin position="35"/>
        <end position="194"/>
    </location>
</feature>
<dbReference type="EC" id="1.8.3.2" evidence="7"/>
<dbReference type="SUPFAM" id="SSF69000">
    <property type="entry name" value="FAD-dependent thiol oxidase"/>
    <property type="match status" value="1"/>
</dbReference>
<reference evidence="9" key="1">
    <citation type="submission" date="2022-12" db="EMBL/GenBank/DDBJ databases">
        <title>Draft genome assemblies for two species of Escallonia (Escalloniales).</title>
        <authorList>
            <person name="Chanderbali A."/>
            <person name="Dervinis C."/>
            <person name="Anghel I."/>
            <person name="Soltis D."/>
            <person name="Soltis P."/>
            <person name="Zapata F."/>
        </authorList>
    </citation>
    <scope>NUCLEOTIDE SEQUENCE</scope>
    <source>
        <strain evidence="9">UCBG64.0493</strain>
        <tissue evidence="9">Leaf</tissue>
    </source>
</reference>
<evidence type="ECO:0000313" key="9">
    <source>
        <dbReference type="EMBL" id="KAK3024113.1"/>
    </source>
</evidence>
<evidence type="ECO:0000259" key="8">
    <source>
        <dbReference type="PROSITE" id="PS51324"/>
    </source>
</evidence>
<evidence type="ECO:0000256" key="4">
    <source>
        <dbReference type="ARBA" id="ARBA00022827"/>
    </source>
</evidence>
<accession>A0AA88WEE3</accession>
<dbReference type="Proteomes" id="UP001188597">
    <property type="component" value="Unassembled WGS sequence"/>
</dbReference>
<comment type="caution">
    <text evidence="9">The sequence shown here is derived from an EMBL/GenBank/DDBJ whole genome shotgun (WGS) entry which is preliminary data.</text>
</comment>
<dbReference type="GO" id="GO:0005615">
    <property type="term" value="C:extracellular space"/>
    <property type="evidence" value="ECO:0007669"/>
    <property type="project" value="TreeGrafter"/>
</dbReference>
<evidence type="ECO:0000256" key="1">
    <source>
        <dbReference type="ARBA" id="ARBA00001974"/>
    </source>
</evidence>